<feature type="region of interest" description="Disordered" evidence="1">
    <location>
        <begin position="1"/>
        <end position="27"/>
    </location>
</feature>
<dbReference type="AlphaFoldDB" id="A0AAV4TZX0"/>
<gene>
    <name evidence="2" type="ORF">CDAR_557041</name>
</gene>
<evidence type="ECO:0000313" key="2">
    <source>
        <dbReference type="EMBL" id="GIY51044.1"/>
    </source>
</evidence>
<evidence type="ECO:0000256" key="1">
    <source>
        <dbReference type="SAM" id="MobiDB-lite"/>
    </source>
</evidence>
<feature type="compositionally biased region" description="Polar residues" evidence="1">
    <location>
        <begin position="12"/>
        <end position="27"/>
    </location>
</feature>
<reference evidence="2 3" key="1">
    <citation type="submission" date="2021-06" db="EMBL/GenBank/DDBJ databases">
        <title>Caerostris darwini draft genome.</title>
        <authorList>
            <person name="Kono N."/>
            <person name="Arakawa K."/>
        </authorList>
    </citation>
    <scope>NUCLEOTIDE SEQUENCE [LARGE SCALE GENOMIC DNA]</scope>
</reference>
<protein>
    <submittedName>
        <fullName evidence="2">Uncharacterized protein</fullName>
    </submittedName>
</protein>
<comment type="caution">
    <text evidence="2">The sequence shown here is derived from an EMBL/GenBank/DDBJ whole genome shotgun (WGS) entry which is preliminary data.</text>
</comment>
<sequence length="172" mass="19464">MALQKVKKKPRSNSSTQFKLASTDSQSTRNILESERKNILAKGYIVQIHGLDKIYLGPESKQFRFQDTGNPPTTTSASSLCSPILHRALHFFIQQRNITHSPQHLEYMIPQYEDSLTPTFRQPVHYLSICAKIFFARKQTASFSTLEILRQRLLRAAYAGNENGPNSGGKVP</sequence>
<feature type="compositionally biased region" description="Basic residues" evidence="1">
    <location>
        <begin position="1"/>
        <end position="11"/>
    </location>
</feature>
<dbReference type="EMBL" id="BPLQ01010491">
    <property type="protein sequence ID" value="GIY51044.1"/>
    <property type="molecule type" value="Genomic_DNA"/>
</dbReference>
<organism evidence="2 3">
    <name type="scientific">Caerostris darwini</name>
    <dbReference type="NCBI Taxonomy" id="1538125"/>
    <lineage>
        <taxon>Eukaryota</taxon>
        <taxon>Metazoa</taxon>
        <taxon>Ecdysozoa</taxon>
        <taxon>Arthropoda</taxon>
        <taxon>Chelicerata</taxon>
        <taxon>Arachnida</taxon>
        <taxon>Araneae</taxon>
        <taxon>Araneomorphae</taxon>
        <taxon>Entelegynae</taxon>
        <taxon>Araneoidea</taxon>
        <taxon>Araneidae</taxon>
        <taxon>Caerostris</taxon>
    </lineage>
</organism>
<name>A0AAV4TZX0_9ARAC</name>
<evidence type="ECO:0000313" key="3">
    <source>
        <dbReference type="Proteomes" id="UP001054837"/>
    </source>
</evidence>
<dbReference type="Proteomes" id="UP001054837">
    <property type="component" value="Unassembled WGS sequence"/>
</dbReference>
<accession>A0AAV4TZX0</accession>
<proteinExistence type="predicted"/>
<keyword evidence="3" id="KW-1185">Reference proteome</keyword>